<dbReference type="KEGG" id="vg:60326148"/>
<dbReference type="GeneID" id="60326148"/>
<accession>A0A2P1N158</accession>
<protein>
    <submittedName>
        <fullName evidence="1">Uncharacterized protein</fullName>
    </submittedName>
</protein>
<dbReference type="Proteomes" id="UP000241338">
    <property type="component" value="Segment"/>
</dbReference>
<sequence>MSDQARIAELIRPWLRRRRDAEDVAELIAQLVYPRIETVEQLDALPEGSVVRNDESRIFEKGGEVSLMELYGPWFTPGCEVPDPSEALTLPARVLYSGLDEFHPDTTRNPNA</sequence>
<dbReference type="EMBL" id="MH020235">
    <property type="protein sequence ID" value="AVP41727.1"/>
    <property type="molecule type" value="Genomic_DNA"/>
</dbReference>
<gene>
    <name evidence="1" type="primary">71</name>
    <name evidence="1" type="ORF">SEA_BATIATUS_71</name>
</gene>
<keyword evidence="2" id="KW-1185">Reference proteome</keyword>
<reference evidence="2" key="1">
    <citation type="submission" date="2018-03" db="EMBL/GenBank/DDBJ databases">
        <authorList>
            <person name="Keele B.F."/>
        </authorList>
    </citation>
    <scope>NUCLEOTIDE SEQUENCE [LARGE SCALE GENOMIC DNA]</scope>
</reference>
<proteinExistence type="predicted"/>
<dbReference type="RefSeq" id="YP_009954653.1">
    <property type="nucleotide sequence ID" value="NC_051634.1"/>
</dbReference>
<name>A0A2P1N158_9CAUD</name>
<evidence type="ECO:0000313" key="1">
    <source>
        <dbReference type="EMBL" id="AVP41727.1"/>
    </source>
</evidence>
<evidence type="ECO:0000313" key="2">
    <source>
        <dbReference type="Proteomes" id="UP000241338"/>
    </source>
</evidence>
<organism evidence="1 2">
    <name type="scientific">Mycobacterium phage Batiatus</name>
    <dbReference type="NCBI Taxonomy" id="2126812"/>
    <lineage>
        <taxon>Viruses</taxon>
        <taxon>Duplodnaviria</taxon>
        <taxon>Heunggongvirae</taxon>
        <taxon>Uroviricota</taxon>
        <taxon>Caudoviricetes</taxon>
        <taxon>Gracegardnervirinae</taxon>
        <taxon>Cheoctovirus</taxon>
        <taxon>Cheoctovirus batiatus</taxon>
    </lineage>
</organism>